<dbReference type="EMBL" id="JALJOR010000009">
    <property type="protein sequence ID" value="KAK9811870.1"/>
    <property type="molecule type" value="Genomic_DNA"/>
</dbReference>
<organism evidence="2 3">
    <name type="scientific">[Myrmecia] bisecta</name>
    <dbReference type="NCBI Taxonomy" id="41462"/>
    <lineage>
        <taxon>Eukaryota</taxon>
        <taxon>Viridiplantae</taxon>
        <taxon>Chlorophyta</taxon>
        <taxon>core chlorophytes</taxon>
        <taxon>Trebouxiophyceae</taxon>
        <taxon>Trebouxiales</taxon>
        <taxon>Trebouxiaceae</taxon>
        <taxon>Myrmecia</taxon>
    </lineage>
</organism>
<protein>
    <submittedName>
        <fullName evidence="2">Uncharacterized protein</fullName>
    </submittedName>
</protein>
<reference evidence="2 3" key="1">
    <citation type="journal article" date="2024" name="Nat. Commun.">
        <title>Phylogenomics reveals the evolutionary origins of lichenization in chlorophyte algae.</title>
        <authorList>
            <person name="Puginier C."/>
            <person name="Libourel C."/>
            <person name="Otte J."/>
            <person name="Skaloud P."/>
            <person name="Haon M."/>
            <person name="Grisel S."/>
            <person name="Petersen M."/>
            <person name="Berrin J.G."/>
            <person name="Delaux P.M."/>
            <person name="Dal Grande F."/>
            <person name="Keller J."/>
        </authorList>
    </citation>
    <scope>NUCLEOTIDE SEQUENCE [LARGE SCALE GENOMIC DNA]</scope>
    <source>
        <strain evidence="2 3">SAG 2043</strain>
    </source>
</reference>
<name>A0AAW1PPX4_9CHLO</name>
<proteinExistence type="predicted"/>
<evidence type="ECO:0000313" key="3">
    <source>
        <dbReference type="Proteomes" id="UP001489004"/>
    </source>
</evidence>
<evidence type="ECO:0000313" key="2">
    <source>
        <dbReference type="EMBL" id="KAK9811870.1"/>
    </source>
</evidence>
<feature type="region of interest" description="Disordered" evidence="1">
    <location>
        <begin position="77"/>
        <end position="96"/>
    </location>
</feature>
<dbReference type="Proteomes" id="UP001489004">
    <property type="component" value="Unassembled WGS sequence"/>
</dbReference>
<accession>A0AAW1PPX4</accession>
<evidence type="ECO:0000256" key="1">
    <source>
        <dbReference type="SAM" id="MobiDB-lite"/>
    </source>
</evidence>
<keyword evidence="3" id="KW-1185">Reference proteome</keyword>
<dbReference type="AlphaFoldDB" id="A0AAW1PPX4"/>
<gene>
    <name evidence="2" type="ORF">WJX72_011506</name>
</gene>
<comment type="caution">
    <text evidence="2">The sequence shown here is derived from an EMBL/GenBank/DDBJ whole genome shotgun (WGS) entry which is preliminary data.</text>
</comment>
<sequence length="128" mass="13415">MISYTAAAQMQPPTVASELIRSQQGGVVSSAEHACPSGGPVQSSTGCSPRFSALEAFTERDPNRSVSADASLVRMVIPSATPKRRHRGQGMKTHQQRAAALLSAGVSSTFAESCKTAAALDKLLRNMV</sequence>